<organism evidence="1 2">
    <name type="scientific">Polymorphospora rubra</name>
    <dbReference type="NCBI Taxonomy" id="338584"/>
    <lineage>
        <taxon>Bacteria</taxon>
        <taxon>Bacillati</taxon>
        <taxon>Actinomycetota</taxon>
        <taxon>Actinomycetes</taxon>
        <taxon>Micromonosporales</taxon>
        <taxon>Micromonosporaceae</taxon>
        <taxon>Polymorphospora</taxon>
    </lineage>
</organism>
<dbReference type="EMBL" id="AP023359">
    <property type="protein sequence ID" value="BCJ69916.1"/>
    <property type="molecule type" value="Genomic_DNA"/>
</dbReference>
<dbReference type="Proteomes" id="UP000680866">
    <property type="component" value="Chromosome"/>
</dbReference>
<evidence type="ECO:0000313" key="1">
    <source>
        <dbReference type="EMBL" id="BCJ69916.1"/>
    </source>
</evidence>
<name>A0A810N933_9ACTN</name>
<keyword evidence="2" id="KW-1185">Reference proteome</keyword>
<accession>A0A810N933</accession>
<proteinExistence type="predicted"/>
<reference evidence="1" key="1">
    <citation type="submission" date="2020-08" db="EMBL/GenBank/DDBJ databases">
        <title>Whole genome shotgun sequence of Polymorphospora rubra NBRC 101157.</title>
        <authorList>
            <person name="Komaki H."/>
            <person name="Tamura T."/>
        </authorList>
    </citation>
    <scope>NUCLEOTIDE SEQUENCE</scope>
    <source>
        <strain evidence="1">NBRC 101157</strain>
    </source>
</reference>
<evidence type="ECO:0000313" key="2">
    <source>
        <dbReference type="Proteomes" id="UP000680866"/>
    </source>
</evidence>
<protein>
    <recommendedName>
        <fullName evidence="3">Iron complex transport system ATP-binding protein</fullName>
    </recommendedName>
</protein>
<dbReference type="AlphaFoldDB" id="A0A810N933"/>
<gene>
    <name evidence="1" type="ORF">Prubr_69370</name>
</gene>
<dbReference type="KEGG" id="pry:Prubr_69370"/>
<evidence type="ECO:0008006" key="3">
    <source>
        <dbReference type="Google" id="ProtNLM"/>
    </source>
</evidence>
<sequence>MATTGVADLVGEVFGLPCRVIPDPETGSPIVVPAARRRLATA</sequence>